<dbReference type="Pfam" id="PF20013">
    <property type="entry name" value="GAP1-N2"/>
    <property type="match status" value="1"/>
</dbReference>
<dbReference type="RefSeq" id="WP_146401203.1">
    <property type="nucleotide sequence ID" value="NZ_SJPJ01000001.1"/>
</dbReference>
<feature type="domain" description="GTPase-associated protein 1 N-terminal" evidence="2">
    <location>
        <begin position="6"/>
        <end position="113"/>
    </location>
</feature>
<name>A0A5C5Z9N2_9BACT</name>
<dbReference type="Proteomes" id="UP000315010">
    <property type="component" value="Unassembled WGS sequence"/>
</dbReference>
<evidence type="ECO:0000259" key="2">
    <source>
        <dbReference type="Pfam" id="PF20013"/>
    </source>
</evidence>
<dbReference type="OrthoDB" id="271226at2"/>
<evidence type="ECO:0000313" key="3">
    <source>
        <dbReference type="EMBL" id="TWT83807.1"/>
    </source>
</evidence>
<sequence>METMNVEQAVFASSDRGSIKGYQLISKSSGLDRASRIELCRWAPTRLPSDNPSHWTLNCFPISNNSFAITRTVLGGPEYSGRGGTEVVTLFLVLRDEQFAAYGFNPIAVARTAMGIGWLRLPLDKSCAQLPPATLPIRSIAESRNSVGKIDDCVVDEVVELLDDSRRVAVGGLDQPLDFVDCLISRMPAESRKCFSFTTGLSASVNRPFQAHFFSSDDSPNKQTLDSQGIQYLSAT</sequence>
<dbReference type="InterPro" id="IPR045402">
    <property type="entry name" value="GAP1-N2"/>
</dbReference>
<organism evidence="3 4">
    <name type="scientific">Novipirellula herctigrandis</name>
    <dbReference type="NCBI Taxonomy" id="2527986"/>
    <lineage>
        <taxon>Bacteria</taxon>
        <taxon>Pseudomonadati</taxon>
        <taxon>Planctomycetota</taxon>
        <taxon>Planctomycetia</taxon>
        <taxon>Pirellulales</taxon>
        <taxon>Pirellulaceae</taxon>
        <taxon>Novipirellula</taxon>
    </lineage>
</organism>
<evidence type="ECO:0000256" key="1">
    <source>
        <dbReference type="SAM" id="MobiDB-lite"/>
    </source>
</evidence>
<reference evidence="3 4" key="1">
    <citation type="submission" date="2019-02" db="EMBL/GenBank/DDBJ databases">
        <title>Deep-cultivation of Planctomycetes and their phenomic and genomic characterization uncovers novel biology.</title>
        <authorList>
            <person name="Wiegand S."/>
            <person name="Jogler M."/>
            <person name="Boedeker C."/>
            <person name="Pinto D."/>
            <person name="Vollmers J."/>
            <person name="Rivas-Marin E."/>
            <person name="Kohn T."/>
            <person name="Peeters S.H."/>
            <person name="Heuer A."/>
            <person name="Rast P."/>
            <person name="Oberbeckmann S."/>
            <person name="Bunk B."/>
            <person name="Jeske O."/>
            <person name="Meyerdierks A."/>
            <person name="Storesund J.E."/>
            <person name="Kallscheuer N."/>
            <person name="Luecker S."/>
            <person name="Lage O.M."/>
            <person name="Pohl T."/>
            <person name="Merkel B.J."/>
            <person name="Hornburger P."/>
            <person name="Mueller R.-W."/>
            <person name="Bruemmer F."/>
            <person name="Labrenz M."/>
            <person name="Spormann A.M."/>
            <person name="Op Den Camp H."/>
            <person name="Overmann J."/>
            <person name="Amann R."/>
            <person name="Jetten M.S.M."/>
            <person name="Mascher T."/>
            <person name="Medema M.H."/>
            <person name="Devos D.P."/>
            <person name="Kaster A.-K."/>
            <person name="Ovreas L."/>
            <person name="Rohde M."/>
            <person name="Galperin M.Y."/>
            <person name="Jogler C."/>
        </authorList>
    </citation>
    <scope>NUCLEOTIDE SEQUENCE [LARGE SCALE GENOMIC DNA]</scope>
    <source>
        <strain evidence="3 4">CA13</strain>
    </source>
</reference>
<dbReference type="AlphaFoldDB" id="A0A5C5Z9N2"/>
<proteinExistence type="predicted"/>
<evidence type="ECO:0000313" key="4">
    <source>
        <dbReference type="Proteomes" id="UP000315010"/>
    </source>
</evidence>
<keyword evidence="4" id="KW-1185">Reference proteome</keyword>
<gene>
    <name evidence="3" type="ORF">CA13_52780</name>
</gene>
<comment type="caution">
    <text evidence="3">The sequence shown here is derived from an EMBL/GenBank/DDBJ whole genome shotgun (WGS) entry which is preliminary data.</text>
</comment>
<accession>A0A5C5Z9N2</accession>
<feature type="region of interest" description="Disordered" evidence="1">
    <location>
        <begin position="217"/>
        <end position="236"/>
    </location>
</feature>
<dbReference type="EMBL" id="SJPJ01000001">
    <property type="protein sequence ID" value="TWT83807.1"/>
    <property type="molecule type" value="Genomic_DNA"/>
</dbReference>
<protein>
    <recommendedName>
        <fullName evidence="2">GTPase-associated protein 1 N-terminal domain-containing protein</fullName>
    </recommendedName>
</protein>